<sequence>MAKQKEPIEPRFVDNAKDRMVMLSFMEKLKDVLLFILVAAVLTWIVVAVL</sequence>
<comment type="caution">
    <text evidence="2">The sequence shown here is derived from an EMBL/GenBank/DDBJ whole genome shotgun (WGS) entry which is preliminary data.</text>
</comment>
<reference evidence="2" key="2">
    <citation type="submission" date="2021-04" db="EMBL/GenBank/DDBJ databases">
        <authorList>
            <person name="Zhang T."/>
            <person name="Zhang Y."/>
            <person name="Lu D."/>
            <person name="Zuo D."/>
            <person name="Du Z."/>
        </authorList>
    </citation>
    <scope>NUCLEOTIDE SEQUENCE</scope>
    <source>
        <strain evidence="2">JR1</strain>
    </source>
</reference>
<dbReference type="Proteomes" id="UP000679220">
    <property type="component" value="Unassembled WGS sequence"/>
</dbReference>
<protein>
    <submittedName>
        <fullName evidence="2">Uncharacterized protein</fullName>
    </submittedName>
</protein>
<evidence type="ECO:0000313" key="3">
    <source>
        <dbReference type="Proteomes" id="UP000679220"/>
    </source>
</evidence>
<dbReference type="AlphaFoldDB" id="A0A941F4T1"/>
<keyword evidence="3" id="KW-1185">Reference proteome</keyword>
<keyword evidence="1" id="KW-1133">Transmembrane helix</keyword>
<evidence type="ECO:0000313" key="2">
    <source>
        <dbReference type="EMBL" id="MBR8536853.1"/>
    </source>
</evidence>
<gene>
    <name evidence="2" type="ORF">KDU71_14860</name>
</gene>
<proteinExistence type="predicted"/>
<accession>A0A941F4T1</accession>
<organism evidence="2 3">
    <name type="scientific">Carboxylicivirga sediminis</name>
    <dbReference type="NCBI Taxonomy" id="2006564"/>
    <lineage>
        <taxon>Bacteria</taxon>
        <taxon>Pseudomonadati</taxon>
        <taxon>Bacteroidota</taxon>
        <taxon>Bacteroidia</taxon>
        <taxon>Marinilabiliales</taxon>
        <taxon>Marinilabiliaceae</taxon>
        <taxon>Carboxylicivirga</taxon>
    </lineage>
</organism>
<reference evidence="2" key="1">
    <citation type="journal article" date="2018" name="Int. J. Syst. Evol. Microbiol.">
        <title>Carboxylicivirga sediminis sp. nov., isolated from coastal sediment.</title>
        <authorList>
            <person name="Wang F.Q."/>
            <person name="Ren L.H."/>
            <person name="Zou R.J."/>
            <person name="Sun Y.Z."/>
            <person name="Liu X.J."/>
            <person name="Jiang F."/>
            <person name="Liu L.J."/>
        </authorList>
    </citation>
    <scope>NUCLEOTIDE SEQUENCE</scope>
    <source>
        <strain evidence="2">JR1</strain>
    </source>
</reference>
<dbReference type="RefSeq" id="WP_212191881.1">
    <property type="nucleotide sequence ID" value="NZ_JAGTAR010000023.1"/>
</dbReference>
<evidence type="ECO:0000256" key="1">
    <source>
        <dbReference type="SAM" id="Phobius"/>
    </source>
</evidence>
<feature type="transmembrane region" description="Helical" evidence="1">
    <location>
        <begin position="32"/>
        <end position="49"/>
    </location>
</feature>
<keyword evidence="1" id="KW-0472">Membrane</keyword>
<keyword evidence="1" id="KW-0812">Transmembrane</keyword>
<name>A0A941F4T1_9BACT</name>
<dbReference type="EMBL" id="JAGTAR010000023">
    <property type="protein sequence ID" value="MBR8536853.1"/>
    <property type="molecule type" value="Genomic_DNA"/>
</dbReference>